<reference evidence="10" key="2">
    <citation type="submission" date="2022-10" db="EMBL/GenBank/DDBJ databases">
        <authorList>
            <consortium name="ENA_rothamsted_submissions"/>
            <consortium name="culmorum"/>
            <person name="King R."/>
        </authorList>
    </citation>
    <scope>NUCLEOTIDE SEQUENCE</scope>
</reference>
<feature type="coiled-coil region" evidence="8">
    <location>
        <begin position="1942"/>
        <end position="2040"/>
    </location>
</feature>
<dbReference type="GO" id="GO:0005524">
    <property type="term" value="F:ATP binding"/>
    <property type="evidence" value="ECO:0007669"/>
    <property type="project" value="UniProtKB-UniRule"/>
</dbReference>
<dbReference type="PANTHER" id="PTHR47968:SF75">
    <property type="entry name" value="CENTROMERE-ASSOCIATED PROTEIN E"/>
    <property type="match status" value="1"/>
</dbReference>
<comment type="similarity">
    <text evidence="7">Belongs to the TRAFAC class myosin-kinesin ATPase superfamily. Kinesin family.</text>
</comment>
<dbReference type="PROSITE" id="PS00411">
    <property type="entry name" value="KINESIN_MOTOR_1"/>
    <property type="match status" value="1"/>
</dbReference>
<evidence type="ECO:0000256" key="3">
    <source>
        <dbReference type="ARBA" id="ARBA00022840"/>
    </source>
</evidence>
<dbReference type="EMBL" id="OU895877">
    <property type="protein sequence ID" value="CAG9798997.1"/>
    <property type="molecule type" value="Genomic_DNA"/>
</dbReference>
<dbReference type="SUPFAM" id="SSF52540">
    <property type="entry name" value="P-loop containing nucleoside triphosphate hydrolases"/>
    <property type="match status" value="1"/>
</dbReference>
<dbReference type="FunFam" id="3.40.850.10:FF:000177">
    <property type="entry name" value="Kinesin-like protein"/>
    <property type="match status" value="1"/>
</dbReference>
<evidence type="ECO:0000256" key="5">
    <source>
        <dbReference type="ARBA" id="ARBA00023175"/>
    </source>
</evidence>
<keyword evidence="5 7" id="KW-0505">Motor protein</keyword>
<keyword evidence="11" id="KW-1185">Reference proteome</keyword>
<feature type="coiled-coil region" evidence="8">
    <location>
        <begin position="2120"/>
        <end position="2147"/>
    </location>
</feature>
<keyword evidence="2 7" id="KW-0547">Nucleotide-binding</keyword>
<keyword evidence="3 7" id="KW-0067">ATP-binding</keyword>
<feature type="coiled-coil region" evidence="8">
    <location>
        <begin position="1313"/>
        <end position="1835"/>
    </location>
</feature>
<dbReference type="Proteomes" id="UP001153620">
    <property type="component" value="Chromosome 1"/>
</dbReference>
<dbReference type="GO" id="GO:0007018">
    <property type="term" value="P:microtubule-based movement"/>
    <property type="evidence" value="ECO:0007669"/>
    <property type="project" value="InterPro"/>
</dbReference>
<keyword evidence="6" id="KW-0206">Cytoskeleton</keyword>
<keyword evidence="4 8" id="KW-0175">Coiled coil</keyword>
<feature type="coiled-coil region" evidence="8">
    <location>
        <begin position="1232"/>
        <end position="1266"/>
    </location>
</feature>
<dbReference type="GO" id="GO:0003777">
    <property type="term" value="F:microtubule motor activity"/>
    <property type="evidence" value="ECO:0007669"/>
    <property type="project" value="InterPro"/>
</dbReference>
<dbReference type="PRINTS" id="PR00380">
    <property type="entry name" value="KINESINHEAVY"/>
</dbReference>
<keyword evidence="6" id="KW-0963">Cytoplasm</keyword>
<dbReference type="PROSITE" id="PS50067">
    <property type="entry name" value="KINESIN_MOTOR_2"/>
    <property type="match status" value="1"/>
</dbReference>
<sequence length="2160" mass="251021">MTSNNIKVSIKIRPLIQREKNDNLPSLWSLIDENTIKSNNKEYKLSFDHIFEENRKTEEIFNIVAKPIVENAVKGINGTIFAYGQTSSGKTYCMMGTEEEPGIIPLTVNEIFRQIELTEDREFLIRVGYIEIYNEKIYDLLLENKAEICKVHETSGEVVVNQTEIVTSSIQHILESYDKGNKGRRVGETCMNERSSRSHTLFKIIIESHENGSKDGVFQVSTLNLVDLAGSERVDQTKATGERLREGGHINKSLLSLSKVIRELSDLNDEKSKNTDGIKYINYRDSKLTRILSASLGGNAMTAIICTITPVALEETYSTLMFASNAKKIKNQPKVNETVSDKVIMTRLQKEISELKGKLEEERSKNSEVSKIQKLISQIFDRESQIIHFQPGKISKSVDANRRRTWMCPTTLDKTTEEMHPLAKNNLMAPPPFILKQNSVSPNPEEIFSSSDDFLSNEIFQSPDKIQFEKQMIFSSSRRNTLRNFSPSQIRTPRSLKTIVEVDSPQIGKPKSINDENGILKARIRYLENELEELQDFKTLEENIMSSISTDDIKILEENFERTKQQLFESEQKVDMLENDMMDKMIEIENLKDLKEKFDSMTVELNEANQKKQNAENILESVKYEYEQAQIKFKNREKDLINLLEEARTESTENDKVLKEKIKNLEQILRKTEEDLHALETQKMANQTEKMTDSGKLTDMKNNIKDLEIKLELAIKERERSVQALNDKNSELETLSDQIVESVQEIDSLEDRLKKMDELLKLKDNEFGELTLKLTDLEKISNRYQKIQKIIATEETVPEFVCDDNDDTYKCIAELKQTANKTESLVMENKLLISQIAENNRINEEVENLRKQISELEDSIQNKNTENEKLLEHENMTNRLEKIQNLLLSEEPSMNDDDNDDICKLIIKLHKNSISLGANNLNILDQINENQDSSTDIENLKKKITDLEEEVKLRESQKECLQSKLLELENIACHYQKVRDSLQSTEEPLLENSDVIKQISDLHRMASRTELLENEKAQLLNEIAEIRQSAEILTEKLQNQTLSEAEYQLREKIDALEVELKEANERFDEQIVKNNDIESNNLDLQIKIEEVLEEKENLLSQLEEFKSKNEVSACTNCDKIQDMLNDSTNKIHAYEIEISQLTSKLDEANIQNTELLKSNKNHTDQILNIEAELKEVKEQSNERASHENNNYSKDTTIIDFQQKYEEVLKEKDDLIVKVVMLDGDVKFKTNELTKLHDQLDENVKRIQEFENEIYKLSLKLDDAKIETAKEMESKADLQAKVDEVNESSLAVIEQLNFDLLSKTNEICELEVQLSEKTKKITECETEIAQLNSKYSTGTESSSDLHTQMEEIIQVRESLLTQVEQLKEIIGSKDSELVVLKEQMDVLAKKNDRCEEEIAQLSSKSSTATESSSDLHTQMEEIIQVRESLLTQVEQLKEIIGSKDSELVVLKEQMNEYAKKNYQYEEEIAQLNSKYSAATESSSDLHTQMEEIIQVKESLLSQVEQLKEIIGSKDSELVVLKEQMNEYAKKNYQYEEEIAQLNSKYSTATESSSDLHTQMEEIIQLKESLLSQVEQLKEIIGSKDSELVVLKEQMNEYAKKISDYENEISQLTFKYNEINNQNTRLQELNSDYMHQVSKLGAELTNSQSQNLLKEEEFKNLQKELSQINDQIKQKVKECEELKIRYRRRSEDNERKHNELEMANTKLLQEVGAAEAIRTSIENDLKKMKEEYDQIRDYNKSLKEENNNHDMKYTILDQKYSQLSAINLKLEEKVKDLKKIIESKNNEVIKKLEKEIIELNAKLWKKTTENESKAAIIKELNQKCELLVKEVEENQLKTKKSFSPPHRRSDEKELFAPQHMLNVDSSTPSRTVKSNIERKTRRQSVYDERRDLSAWELIQSNSTQTDPVDKLCRCDELDELIKELRVELRFRDIKIANNQRMANINIYKYQLEDAKLEYQKEKRENNKLRDIKENLEEKLHSAKSKIQELERSKRSLEGISKSAQTEYNVILKDEYEKVVYEKNVLEKKLNEVKLQLSQEKKLSEKENLSLNTRQLQNIPSNENDMSDRSNSIKLDYDILSNDYKTLQKKYDTAKRLCNLRQDDLNKLRDELQNQTLITEKMVTKYEKAKQLLEIRMEKIRNLREQLGETQDPKEFTDFTATH</sequence>
<evidence type="ECO:0000256" key="2">
    <source>
        <dbReference type="ARBA" id="ARBA00022741"/>
    </source>
</evidence>
<dbReference type="GO" id="GO:0005874">
    <property type="term" value="C:microtubule"/>
    <property type="evidence" value="ECO:0007669"/>
    <property type="project" value="TreeGrafter"/>
</dbReference>
<comment type="subcellular location">
    <subcellularLocation>
        <location evidence="1">Cytoplasm</location>
        <location evidence="1">Cytoskeleton</location>
    </subcellularLocation>
</comment>
<feature type="coiled-coil region" evidence="8">
    <location>
        <begin position="1002"/>
        <end position="1189"/>
    </location>
</feature>
<proteinExistence type="inferred from homology"/>
<gene>
    <name evidence="10" type="ORF">CHIRRI_LOCUS1972</name>
</gene>
<dbReference type="Pfam" id="PF00225">
    <property type="entry name" value="Kinesin"/>
    <property type="match status" value="1"/>
</dbReference>
<dbReference type="InterPro" id="IPR001752">
    <property type="entry name" value="Kinesin_motor_dom"/>
</dbReference>
<dbReference type="GO" id="GO:0000278">
    <property type="term" value="P:mitotic cell cycle"/>
    <property type="evidence" value="ECO:0007669"/>
    <property type="project" value="TreeGrafter"/>
</dbReference>
<reference evidence="10" key="1">
    <citation type="submission" date="2022-01" db="EMBL/GenBank/DDBJ databases">
        <authorList>
            <person name="King R."/>
        </authorList>
    </citation>
    <scope>NUCLEOTIDE SEQUENCE</scope>
</reference>
<feature type="coiled-coil region" evidence="8">
    <location>
        <begin position="553"/>
        <end position="766"/>
    </location>
</feature>
<evidence type="ECO:0000313" key="11">
    <source>
        <dbReference type="Proteomes" id="UP001153620"/>
    </source>
</evidence>
<evidence type="ECO:0000256" key="8">
    <source>
        <dbReference type="SAM" id="Coils"/>
    </source>
</evidence>
<dbReference type="InterPro" id="IPR027640">
    <property type="entry name" value="Kinesin-like_fam"/>
</dbReference>
<evidence type="ECO:0000259" key="9">
    <source>
        <dbReference type="PROSITE" id="PS50067"/>
    </source>
</evidence>
<evidence type="ECO:0000256" key="7">
    <source>
        <dbReference type="PROSITE-ProRule" id="PRU00283"/>
    </source>
</evidence>
<evidence type="ECO:0000313" key="10">
    <source>
        <dbReference type="EMBL" id="CAG9798997.1"/>
    </source>
</evidence>
<dbReference type="InterPro" id="IPR019821">
    <property type="entry name" value="Kinesin_motor_CS"/>
</dbReference>
<feature type="coiled-coil region" evidence="8">
    <location>
        <begin position="832"/>
        <end position="873"/>
    </location>
</feature>
<evidence type="ECO:0000256" key="6">
    <source>
        <dbReference type="ARBA" id="ARBA00023212"/>
    </source>
</evidence>
<name>A0A9N9RJ08_9DIPT</name>
<feature type="binding site" evidence="7">
    <location>
        <begin position="84"/>
        <end position="91"/>
    </location>
    <ligand>
        <name>ATP</name>
        <dbReference type="ChEBI" id="CHEBI:30616"/>
    </ligand>
</feature>
<accession>A0A9N9RJ08</accession>
<dbReference type="OrthoDB" id="7741291at2759"/>
<dbReference type="InterPro" id="IPR027417">
    <property type="entry name" value="P-loop_NTPase"/>
</dbReference>
<dbReference type="Gene3D" id="3.40.850.10">
    <property type="entry name" value="Kinesin motor domain"/>
    <property type="match status" value="1"/>
</dbReference>
<dbReference type="PANTHER" id="PTHR47968">
    <property type="entry name" value="CENTROMERE PROTEIN E"/>
    <property type="match status" value="1"/>
</dbReference>
<evidence type="ECO:0000256" key="4">
    <source>
        <dbReference type="ARBA" id="ARBA00023054"/>
    </source>
</evidence>
<dbReference type="GO" id="GO:0008017">
    <property type="term" value="F:microtubule binding"/>
    <property type="evidence" value="ECO:0007669"/>
    <property type="project" value="InterPro"/>
</dbReference>
<protein>
    <recommendedName>
        <fullName evidence="9">Kinesin motor domain-containing protein</fullName>
    </recommendedName>
</protein>
<feature type="domain" description="Kinesin motor" evidence="9">
    <location>
        <begin position="5"/>
        <end position="329"/>
    </location>
</feature>
<organism evidence="10 11">
    <name type="scientific">Chironomus riparius</name>
    <dbReference type="NCBI Taxonomy" id="315576"/>
    <lineage>
        <taxon>Eukaryota</taxon>
        <taxon>Metazoa</taxon>
        <taxon>Ecdysozoa</taxon>
        <taxon>Arthropoda</taxon>
        <taxon>Hexapoda</taxon>
        <taxon>Insecta</taxon>
        <taxon>Pterygota</taxon>
        <taxon>Neoptera</taxon>
        <taxon>Endopterygota</taxon>
        <taxon>Diptera</taxon>
        <taxon>Nematocera</taxon>
        <taxon>Chironomoidea</taxon>
        <taxon>Chironomidae</taxon>
        <taxon>Chironominae</taxon>
        <taxon>Chironomus</taxon>
    </lineage>
</organism>
<dbReference type="InterPro" id="IPR036961">
    <property type="entry name" value="Kinesin_motor_dom_sf"/>
</dbReference>
<dbReference type="SMART" id="SM00129">
    <property type="entry name" value="KISc"/>
    <property type="match status" value="1"/>
</dbReference>
<feature type="coiled-coil region" evidence="8">
    <location>
        <begin position="930"/>
        <end position="964"/>
    </location>
</feature>
<evidence type="ECO:0000256" key="1">
    <source>
        <dbReference type="ARBA" id="ARBA00004245"/>
    </source>
</evidence>